<evidence type="ECO:0000256" key="4">
    <source>
        <dbReference type="ARBA" id="ARBA00023125"/>
    </source>
</evidence>
<feature type="domain" description="Transposable element P transposase-like GTP-binding insertion" evidence="9">
    <location>
        <begin position="561"/>
        <end position="678"/>
    </location>
</feature>
<dbReference type="InterPro" id="IPR048367">
    <property type="entry name" value="TNP-like_RNaseH_C"/>
</dbReference>
<evidence type="ECO:0000256" key="3">
    <source>
        <dbReference type="ARBA" id="ARBA00022833"/>
    </source>
</evidence>
<feature type="domain" description="DNA transposase THAP9 C-terminal" evidence="11">
    <location>
        <begin position="869"/>
        <end position="1004"/>
    </location>
</feature>
<proteinExistence type="predicted"/>
<feature type="domain" description="Transposable element P transposase-like RNase H" evidence="8">
    <location>
        <begin position="383"/>
        <end position="519"/>
    </location>
</feature>
<dbReference type="Pfam" id="PF22824">
    <property type="entry name" value="THAP9_C"/>
    <property type="match status" value="1"/>
</dbReference>
<protein>
    <submittedName>
        <fullName evidence="12">DNA transposase THAP9</fullName>
    </submittedName>
</protein>
<reference evidence="12 13" key="1">
    <citation type="submission" date="2015-12" db="EMBL/GenBank/DDBJ databases">
        <title>The genome of Folsomia candida.</title>
        <authorList>
            <person name="Faddeeva A."/>
            <person name="Derks M.F."/>
            <person name="Anvar Y."/>
            <person name="Smit S."/>
            <person name="Van Straalen N."/>
            <person name="Roelofs D."/>
        </authorList>
    </citation>
    <scope>NUCLEOTIDE SEQUENCE [LARGE SCALE GENOMIC DNA]</scope>
    <source>
        <strain evidence="12 13">VU population</strain>
        <tissue evidence="12">Whole body</tissue>
    </source>
</reference>
<keyword evidence="3" id="KW-0862">Zinc</keyword>
<feature type="domain" description="THAP9-like helix-turn-helix" evidence="7">
    <location>
        <begin position="302"/>
        <end position="377"/>
    </location>
</feature>
<feature type="domain" description="Transposable element P transposase-like RNase H C-terminal" evidence="10">
    <location>
        <begin position="764"/>
        <end position="795"/>
    </location>
</feature>
<dbReference type="GO" id="GO:0008270">
    <property type="term" value="F:zinc ion binding"/>
    <property type="evidence" value="ECO:0007669"/>
    <property type="project" value="UniProtKB-KW"/>
</dbReference>
<dbReference type="InterPro" id="IPR055035">
    <property type="entry name" value="THAP9_C"/>
</dbReference>
<organism evidence="12 13">
    <name type="scientific">Folsomia candida</name>
    <name type="common">Springtail</name>
    <dbReference type="NCBI Taxonomy" id="158441"/>
    <lineage>
        <taxon>Eukaryota</taxon>
        <taxon>Metazoa</taxon>
        <taxon>Ecdysozoa</taxon>
        <taxon>Arthropoda</taxon>
        <taxon>Hexapoda</taxon>
        <taxon>Collembola</taxon>
        <taxon>Entomobryomorpha</taxon>
        <taxon>Isotomoidea</taxon>
        <taxon>Isotomidae</taxon>
        <taxon>Proisotominae</taxon>
        <taxon>Folsomia</taxon>
    </lineage>
</organism>
<feature type="compositionally biased region" description="Polar residues" evidence="5">
    <location>
        <begin position="181"/>
        <end position="195"/>
    </location>
</feature>
<dbReference type="InterPro" id="IPR006612">
    <property type="entry name" value="THAP_Znf"/>
</dbReference>
<dbReference type="OrthoDB" id="10070386at2759"/>
<dbReference type="AlphaFoldDB" id="A0A226F2V0"/>
<evidence type="ECO:0000256" key="1">
    <source>
        <dbReference type="ARBA" id="ARBA00022723"/>
    </source>
</evidence>
<evidence type="ECO:0000259" key="8">
    <source>
        <dbReference type="Pfam" id="PF21787"/>
    </source>
</evidence>
<dbReference type="InterPro" id="IPR048366">
    <property type="entry name" value="TNP-like_GBD"/>
</dbReference>
<gene>
    <name evidence="12" type="ORF">Fcan01_00044</name>
</gene>
<feature type="domain" description="THAP-type" evidence="6">
    <location>
        <begin position="72"/>
        <end position="125"/>
    </location>
</feature>
<keyword evidence="4" id="KW-0238">DNA-binding</keyword>
<dbReference type="InterPro" id="IPR048365">
    <property type="entry name" value="TNP-like_RNaseH_N"/>
</dbReference>
<keyword evidence="1" id="KW-0479">Metal-binding</keyword>
<name>A0A226F2V0_FOLCA</name>
<dbReference type="OMA" id="QAPNRGM"/>
<dbReference type="Pfam" id="PF05485">
    <property type="entry name" value="THAP"/>
    <property type="match status" value="1"/>
</dbReference>
<comment type="caution">
    <text evidence="12">The sequence shown here is derived from an EMBL/GenBank/DDBJ whole genome shotgun (WGS) entry which is preliminary data.</text>
</comment>
<accession>A0A226F2V0</accession>
<evidence type="ECO:0000259" key="10">
    <source>
        <dbReference type="Pfam" id="PF21789"/>
    </source>
</evidence>
<dbReference type="Proteomes" id="UP000198287">
    <property type="component" value="Unassembled WGS sequence"/>
</dbReference>
<evidence type="ECO:0000259" key="9">
    <source>
        <dbReference type="Pfam" id="PF21788"/>
    </source>
</evidence>
<dbReference type="InterPro" id="IPR021896">
    <property type="entry name" value="THAP9-like_HTH"/>
</dbReference>
<keyword evidence="13" id="KW-1185">Reference proteome</keyword>
<sequence>MVFVIFVSNNRYNRYLKGVNLIRPGGLLRTRHKFTKISTSTRQEAPTAAAKHVSCQGVILVTGYLLEYQCSAPENLQKWLDFVRSLVNDENWVNSNSSTVCSLHFEEGSRSVGSKSRLVHNAFPTYCVKSNPNPESMNMELSVQTPPHIRERKFVSDHLMVCCPNCHYQFDGYHHEVRNNLPSPSTSLASKSTLTYKRKSEPPTSPPSTPKRQVRSKVARELFTSAIPQQTKIYSKPASPHTIATIKKEHSYSKSPTKPILKLDRMLPIFRKLQKKKSSMIVNMKKSKERETLKDKIASLKSISYEQKEILYQQIPGLLGTLVRNEGVASKAKSKHGIRYSDDLKKFAVTLQFYSSRAYNFLRNYITLPSPRSIRAWMESHDCGPGINLEVIRRLQEARLVDTTGSLTDVNVMVDEMAIKKQLIWNKNKHEFVGHVDFGCGPTEGDSPLANSALVCLVVGLKGGWKCPVGYVFTNKIDSQQQKSFSNAVFHSLHGAGFKVHSLISDGCSSNVAMFRSYGVIESPMNPDGIDGPIRYDDVKTQFPNPADPENSISAVYDIVHVMKLWRGLVAECEGVSWSKGTISFEHVENLQLLQEKEGIIAANKITTTHIQYQQKKMKVDLAVQVISRSVADAIRFCRVDLKIPEFRNSKPTEDLFIMLDKTFDILNSRNLGQRGQKSVIRGTNLIERREFLQHVAKEVLSMVYMELNKNRTTGEIVKTKKWLCRSVRKRTGLGLVVSIKSIISACETLLQREDQPFLFVITYRFCQDHIELVFNKIRGRMGGSNNPTALDFIYIMRRMWHQNQLKSTGTGNCLVLTDENEVPGGLLPLARKKKNLFKPGDDLDEEDIQVPFNTTVDIRKGSPFYSNCLSYIAGVVAKKLQERIKCELCRAALLSSKDDRLEQDVSKLIERKTRGGLLFPSQSVYRIVQLADNVFWNLHKQTSGQFALPLMDLKVAISVARALVGRQIFPTLNNHAIVIDKITLESHSTALVKAVVEMFLRIRFYFYVLICNPTYLQIFWQAPNVRTQAPNATEAPRQAPNRGMRHQVWTQAPNRGMRRVAQYLPMLSHSSQHQERNPFSFPSSTHSEIYVNGFGMGLNGTAYSLNIRNKGTNDASESDFTNISHPALG</sequence>
<keyword evidence="2" id="KW-0863">Zinc-finger</keyword>
<dbReference type="Pfam" id="PF12017">
    <property type="entry name" value="Tnp_P_element"/>
    <property type="match status" value="1"/>
</dbReference>
<dbReference type="Pfam" id="PF21788">
    <property type="entry name" value="TNP-like_GBD"/>
    <property type="match status" value="1"/>
</dbReference>
<dbReference type="EMBL" id="LNIX01000001">
    <property type="protein sequence ID" value="OXA63734.1"/>
    <property type="molecule type" value="Genomic_DNA"/>
</dbReference>
<evidence type="ECO:0000259" key="11">
    <source>
        <dbReference type="Pfam" id="PF22824"/>
    </source>
</evidence>
<evidence type="ECO:0000259" key="7">
    <source>
        <dbReference type="Pfam" id="PF12017"/>
    </source>
</evidence>
<evidence type="ECO:0000259" key="6">
    <source>
        <dbReference type="Pfam" id="PF05485"/>
    </source>
</evidence>
<evidence type="ECO:0000256" key="5">
    <source>
        <dbReference type="SAM" id="MobiDB-lite"/>
    </source>
</evidence>
<feature type="region of interest" description="Disordered" evidence="5">
    <location>
        <begin position="181"/>
        <end position="215"/>
    </location>
</feature>
<evidence type="ECO:0000313" key="13">
    <source>
        <dbReference type="Proteomes" id="UP000198287"/>
    </source>
</evidence>
<dbReference type="PANTHER" id="PTHR47577">
    <property type="entry name" value="THAP DOMAIN-CONTAINING PROTEIN 6"/>
    <property type="match status" value="1"/>
</dbReference>
<dbReference type="GO" id="GO:0003677">
    <property type="term" value="F:DNA binding"/>
    <property type="evidence" value="ECO:0007669"/>
    <property type="project" value="UniProtKB-KW"/>
</dbReference>
<evidence type="ECO:0000256" key="2">
    <source>
        <dbReference type="ARBA" id="ARBA00022771"/>
    </source>
</evidence>
<dbReference type="Pfam" id="PF21789">
    <property type="entry name" value="TNP-like_RNaseH_C"/>
    <property type="match status" value="1"/>
</dbReference>
<dbReference type="PANTHER" id="PTHR47577:SF2">
    <property type="entry name" value="THAP DOMAIN CONTAINING 9"/>
    <property type="match status" value="1"/>
</dbReference>
<dbReference type="Pfam" id="PF21787">
    <property type="entry name" value="TNP-like_RNaseH_N"/>
    <property type="match status" value="1"/>
</dbReference>
<evidence type="ECO:0000313" key="12">
    <source>
        <dbReference type="EMBL" id="OXA63734.1"/>
    </source>
</evidence>